<dbReference type="Gene3D" id="3.40.1090.10">
    <property type="entry name" value="Cytosolic phospholipase A2 catalytic domain"/>
    <property type="match status" value="1"/>
</dbReference>
<organism evidence="5 6">
    <name type="scientific">Chlorella ohadii</name>
    <dbReference type="NCBI Taxonomy" id="2649997"/>
    <lineage>
        <taxon>Eukaryota</taxon>
        <taxon>Viridiplantae</taxon>
        <taxon>Chlorophyta</taxon>
        <taxon>core chlorophytes</taxon>
        <taxon>Trebouxiophyceae</taxon>
        <taxon>Chlorellales</taxon>
        <taxon>Chlorellaceae</taxon>
        <taxon>Chlorella clade</taxon>
        <taxon>Chlorella</taxon>
    </lineage>
</organism>
<dbReference type="GO" id="GO:0016020">
    <property type="term" value="C:membrane"/>
    <property type="evidence" value="ECO:0007669"/>
    <property type="project" value="TreeGrafter"/>
</dbReference>
<keyword evidence="2" id="KW-0378">Hydrolase</keyword>
<dbReference type="Proteomes" id="UP001205105">
    <property type="component" value="Unassembled WGS sequence"/>
</dbReference>
<dbReference type="InterPro" id="IPR016035">
    <property type="entry name" value="Acyl_Trfase/lysoPLipase"/>
</dbReference>
<feature type="short sequence motif" description="DGA/G" evidence="2">
    <location>
        <begin position="196"/>
        <end position="198"/>
    </location>
</feature>
<keyword evidence="2" id="KW-0442">Lipid degradation</keyword>
<evidence type="ECO:0000256" key="3">
    <source>
        <dbReference type="SAM" id="SignalP"/>
    </source>
</evidence>
<dbReference type="GO" id="GO:0005811">
    <property type="term" value="C:lipid droplet"/>
    <property type="evidence" value="ECO:0007669"/>
    <property type="project" value="TreeGrafter"/>
</dbReference>
<feature type="chain" id="PRO_5042050877" description="PNPLA domain-containing protein" evidence="3">
    <location>
        <begin position="23"/>
        <end position="361"/>
    </location>
</feature>
<reference evidence="5" key="1">
    <citation type="submission" date="2020-11" db="EMBL/GenBank/DDBJ databases">
        <title>Chlorella ohadii genome sequencing and assembly.</title>
        <authorList>
            <person name="Murik O."/>
            <person name="Treves H."/>
            <person name="Kedem I."/>
            <person name="Shotland Y."/>
            <person name="Kaplan A."/>
        </authorList>
    </citation>
    <scope>NUCLEOTIDE SEQUENCE</scope>
    <source>
        <strain evidence="5">1</strain>
    </source>
</reference>
<keyword evidence="1 2" id="KW-0443">Lipid metabolism</keyword>
<dbReference type="GO" id="GO:0005737">
    <property type="term" value="C:cytoplasm"/>
    <property type="evidence" value="ECO:0007669"/>
    <property type="project" value="TreeGrafter"/>
</dbReference>
<dbReference type="PANTHER" id="PTHR12406:SF7">
    <property type="entry name" value="PATATIN-LIKE PHOSPHOLIPASE DOMAIN-CONTAINING PROTEIN 4"/>
    <property type="match status" value="1"/>
</dbReference>
<evidence type="ECO:0000256" key="2">
    <source>
        <dbReference type="PROSITE-ProRule" id="PRU01161"/>
    </source>
</evidence>
<feature type="short sequence motif" description="GXSXG" evidence="2">
    <location>
        <begin position="70"/>
        <end position="74"/>
    </location>
</feature>
<feature type="signal peptide" evidence="3">
    <location>
        <begin position="1"/>
        <end position="22"/>
    </location>
</feature>
<sequence>MALPRVRALAALLLATAALAAAQSGNSTQEPGTIPVAFEGSALLISYYSGVSEALLERGVVVPKQTPISGLSGGAFTGTFLHLGFNGTDMLEFWKSIIDDCTKTPGGCVGHLNGRMEDKLEKVLPQDAAEQITGVMRIALSQLDASKRDLNDSRSWLIADFFDKADLKSALTATDFIPCFTGDTVYTIFRNHPVIDGGYANGFKELCAGHDIANCIKVASWYVGDKANRTCDPNRCAASAASGCTTTERLTTSLDLYKNDYRYVDQWPLIDVYQRCPVSNYPGLAPNPLPDFVPHNQTVIDIYPGKYGPLPTFNGTETLACEWQSWSMMLPAGMELDAMDVIYQQGYKDGIAWCDENGYNV</sequence>
<name>A0AAD5H796_9CHLO</name>
<dbReference type="EMBL" id="JADXDR010000048">
    <property type="protein sequence ID" value="KAI7842840.1"/>
    <property type="molecule type" value="Genomic_DNA"/>
</dbReference>
<dbReference type="PANTHER" id="PTHR12406">
    <property type="entry name" value="CALCIUM-INDEPENDENT PHOSPHOLIPASE A2 IPLA2 -RELATED"/>
    <property type="match status" value="1"/>
</dbReference>
<keyword evidence="6" id="KW-1185">Reference proteome</keyword>
<evidence type="ECO:0000313" key="6">
    <source>
        <dbReference type="Proteomes" id="UP001205105"/>
    </source>
</evidence>
<dbReference type="GO" id="GO:0004806">
    <property type="term" value="F:triacylglycerol lipase activity"/>
    <property type="evidence" value="ECO:0007669"/>
    <property type="project" value="TreeGrafter"/>
</dbReference>
<evidence type="ECO:0000313" key="5">
    <source>
        <dbReference type="EMBL" id="KAI7842840.1"/>
    </source>
</evidence>
<dbReference type="SUPFAM" id="SSF52151">
    <property type="entry name" value="FabD/lysophospholipase-like"/>
    <property type="match status" value="1"/>
</dbReference>
<dbReference type="GO" id="GO:0019433">
    <property type="term" value="P:triglyceride catabolic process"/>
    <property type="evidence" value="ECO:0007669"/>
    <property type="project" value="TreeGrafter"/>
</dbReference>
<feature type="domain" description="PNPLA" evidence="4">
    <location>
        <begin position="36"/>
        <end position="209"/>
    </location>
</feature>
<dbReference type="InterPro" id="IPR002641">
    <property type="entry name" value="PNPLA_dom"/>
</dbReference>
<evidence type="ECO:0000256" key="1">
    <source>
        <dbReference type="ARBA" id="ARBA00023098"/>
    </source>
</evidence>
<comment type="caution">
    <text evidence="2">Lacks conserved residue(s) required for the propagation of feature annotation.</text>
</comment>
<comment type="caution">
    <text evidence="5">The sequence shown here is derived from an EMBL/GenBank/DDBJ whole genome shotgun (WGS) entry which is preliminary data.</text>
</comment>
<dbReference type="GO" id="GO:0055088">
    <property type="term" value="P:lipid homeostasis"/>
    <property type="evidence" value="ECO:0007669"/>
    <property type="project" value="TreeGrafter"/>
</dbReference>
<protein>
    <recommendedName>
        <fullName evidence="4">PNPLA domain-containing protein</fullName>
    </recommendedName>
</protein>
<accession>A0AAD5H796</accession>
<proteinExistence type="predicted"/>
<evidence type="ECO:0000259" key="4">
    <source>
        <dbReference type="PROSITE" id="PS51635"/>
    </source>
</evidence>
<gene>
    <name evidence="5" type="ORF">COHA_003585</name>
</gene>
<feature type="active site" description="Nucleophile" evidence="2">
    <location>
        <position position="72"/>
    </location>
</feature>
<dbReference type="AlphaFoldDB" id="A0AAD5H796"/>
<dbReference type="PROSITE" id="PS51635">
    <property type="entry name" value="PNPLA"/>
    <property type="match status" value="1"/>
</dbReference>
<keyword evidence="3" id="KW-0732">Signal</keyword>
<feature type="active site" description="Proton acceptor" evidence="2">
    <location>
        <position position="196"/>
    </location>
</feature>
<dbReference type="InterPro" id="IPR033562">
    <property type="entry name" value="PLPL"/>
</dbReference>